<proteinExistence type="predicted"/>
<evidence type="ECO:0000313" key="2">
    <source>
        <dbReference type="Proteomes" id="UP000236291"/>
    </source>
</evidence>
<comment type="caution">
    <text evidence="1">The sequence shown here is derived from an EMBL/GenBank/DDBJ whole genome shotgun (WGS) entry which is preliminary data.</text>
</comment>
<dbReference type="STRING" id="57577.A0A2K3LNS1"/>
<accession>A0A2K3LNS1</accession>
<evidence type="ECO:0000313" key="1">
    <source>
        <dbReference type="EMBL" id="PNX80188.1"/>
    </source>
</evidence>
<reference evidence="1 2" key="1">
    <citation type="journal article" date="2014" name="Am. J. Bot.">
        <title>Genome assembly and annotation for red clover (Trifolium pratense; Fabaceae).</title>
        <authorList>
            <person name="Istvanek J."/>
            <person name="Jaros M."/>
            <person name="Krenek A."/>
            <person name="Repkova J."/>
        </authorList>
    </citation>
    <scope>NUCLEOTIDE SEQUENCE [LARGE SCALE GENOMIC DNA]</scope>
    <source>
        <strain evidence="2">cv. Tatra</strain>
        <tissue evidence="1">Young leaves</tissue>
    </source>
</reference>
<dbReference type="Proteomes" id="UP000236291">
    <property type="component" value="Unassembled WGS sequence"/>
</dbReference>
<dbReference type="AlphaFoldDB" id="A0A2K3LNS1"/>
<name>A0A2K3LNS1_TRIPR</name>
<reference evidence="1 2" key="2">
    <citation type="journal article" date="2017" name="Front. Plant Sci.">
        <title>Gene Classification and Mining of Molecular Markers Useful in Red Clover (Trifolium pratense) Breeding.</title>
        <authorList>
            <person name="Istvanek J."/>
            <person name="Dluhosova J."/>
            <person name="Dluhos P."/>
            <person name="Patkova L."/>
            <person name="Nedelnik J."/>
            <person name="Repkova J."/>
        </authorList>
    </citation>
    <scope>NUCLEOTIDE SEQUENCE [LARGE SCALE GENOMIC DNA]</scope>
    <source>
        <strain evidence="2">cv. Tatra</strain>
        <tissue evidence="1">Young leaves</tissue>
    </source>
</reference>
<feature type="non-terminal residue" evidence="1">
    <location>
        <position position="1"/>
    </location>
</feature>
<protein>
    <submittedName>
        <fullName evidence="1">Nitrate and chloride transporter</fullName>
    </submittedName>
</protein>
<organism evidence="1 2">
    <name type="scientific">Trifolium pratense</name>
    <name type="common">Red clover</name>
    <dbReference type="NCBI Taxonomy" id="57577"/>
    <lineage>
        <taxon>Eukaryota</taxon>
        <taxon>Viridiplantae</taxon>
        <taxon>Streptophyta</taxon>
        <taxon>Embryophyta</taxon>
        <taxon>Tracheophyta</taxon>
        <taxon>Spermatophyta</taxon>
        <taxon>Magnoliopsida</taxon>
        <taxon>eudicotyledons</taxon>
        <taxon>Gunneridae</taxon>
        <taxon>Pentapetalae</taxon>
        <taxon>rosids</taxon>
        <taxon>fabids</taxon>
        <taxon>Fabales</taxon>
        <taxon>Fabaceae</taxon>
        <taxon>Papilionoideae</taxon>
        <taxon>50 kb inversion clade</taxon>
        <taxon>NPAAA clade</taxon>
        <taxon>Hologalegina</taxon>
        <taxon>IRL clade</taxon>
        <taxon>Trifolieae</taxon>
        <taxon>Trifolium</taxon>
    </lineage>
</organism>
<sequence length="63" mass="7213">AATFFGAAISLILVARTRKFYKGDIYKRFREEAMVTEAEMLEKKNMEKTEEDAKVGQQHVVTS</sequence>
<dbReference type="EMBL" id="ASHM01037438">
    <property type="protein sequence ID" value="PNX80188.1"/>
    <property type="molecule type" value="Genomic_DNA"/>
</dbReference>
<gene>
    <name evidence="1" type="ORF">L195_g036185</name>
</gene>